<dbReference type="Proteomes" id="UP000245207">
    <property type="component" value="Unassembled WGS sequence"/>
</dbReference>
<evidence type="ECO:0000256" key="1">
    <source>
        <dbReference type="ARBA" id="ARBA00004123"/>
    </source>
</evidence>
<dbReference type="InterPro" id="IPR010525">
    <property type="entry name" value="ARF_dom"/>
</dbReference>
<feature type="domain" description="Auxin response factor" evidence="9">
    <location>
        <begin position="189"/>
        <end position="269"/>
    </location>
</feature>
<gene>
    <name evidence="10" type="ORF">CTI12_AA445010</name>
</gene>
<feature type="signal peptide" evidence="8">
    <location>
        <begin position="1"/>
        <end position="21"/>
    </location>
</feature>
<dbReference type="GO" id="GO:0005634">
    <property type="term" value="C:nucleus"/>
    <property type="evidence" value="ECO:0007669"/>
    <property type="project" value="UniProtKB-SubCell"/>
</dbReference>
<dbReference type="Pfam" id="PF06507">
    <property type="entry name" value="ARF_AD"/>
    <property type="match status" value="1"/>
</dbReference>
<dbReference type="GO" id="GO:0006355">
    <property type="term" value="P:regulation of DNA-templated transcription"/>
    <property type="evidence" value="ECO:0007669"/>
    <property type="project" value="InterPro"/>
</dbReference>
<evidence type="ECO:0000256" key="3">
    <source>
        <dbReference type="ARBA" id="ARBA00023015"/>
    </source>
</evidence>
<comment type="subcellular location">
    <subcellularLocation>
        <location evidence="1">Nucleus</location>
    </subcellularLocation>
</comment>
<feature type="chain" id="PRO_5015476687" evidence="8">
    <location>
        <begin position="22"/>
        <end position="295"/>
    </location>
</feature>
<evidence type="ECO:0000256" key="8">
    <source>
        <dbReference type="SAM" id="SignalP"/>
    </source>
</evidence>
<keyword evidence="6" id="KW-0539">Nucleus</keyword>
<keyword evidence="11" id="KW-1185">Reference proteome</keyword>
<name>A0A2U1LPC7_ARTAN</name>
<accession>A0A2U1LPC7</accession>
<keyword evidence="8" id="KW-0732">Signal</keyword>
<dbReference type="Gene3D" id="2.30.30.1040">
    <property type="match status" value="1"/>
</dbReference>
<reference evidence="10 11" key="1">
    <citation type="journal article" date="2018" name="Mol. Plant">
        <title>The genome of Artemisia annua provides insight into the evolution of Asteraceae family and artemisinin biosynthesis.</title>
        <authorList>
            <person name="Shen Q."/>
            <person name="Zhang L."/>
            <person name="Liao Z."/>
            <person name="Wang S."/>
            <person name="Yan T."/>
            <person name="Shi P."/>
            <person name="Liu M."/>
            <person name="Fu X."/>
            <person name="Pan Q."/>
            <person name="Wang Y."/>
            <person name="Lv Z."/>
            <person name="Lu X."/>
            <person name="Zhang F."/>
            <person name="Jiang W."/>
            <person name="Ma Y."/>
            <person name="Chen M."/>
            <person name="Hao X."/>
            <person name="Li L."/>
            <person name="Tang Y."/>
            <person name="Lv G."/>
            <person name="Zhou Y."/>
            <person name="Sun X."/>
            <person name="Brodelius P.E."/>
            <person name="Rose J.K.C."/>
            <person name="Tang K."/>
        </authorList>
    </citation>
    <scope>NUCLEOTIDE SEQUENCE [LARGE SCALE GENOMIC DNA]</scope>
    <source>
        <strain evidence="11">cv. Huhao1</strain>
        <tissue evidence="10">Leaf</tissue>
    </source>
</reference>
<dbReference type="GO" id="GO:0009734">
    <property type="term" value="P:auxin-activated signaling pathway"/>
    <property type="evidence" value="ECO:0007669"/>
    <property type="project" value="UniProtKB-KW"/>
</dbReference>
<evidence type="ECO:0000256" key="7">
    <source>
        <dbReference type="ARBA" id="ARBA00023294"/>
    </source>
</evidence>
<dbReference type="STRING" id="35608.A0A2U1LPC7"/>
<comment type="caution">
    <text evidence="10">The sequence shown here is derived from an EMBL/GenBank/DDBJ whole genome shotgun (WGS) entry which is preliminary data.</text>
</comment>
<keyword evidence="7" id="KW-0927">Auxin signaling pathway</keyword>
<comment type="similarity">
    <text evidence="2">Belongs to the ARF family.</text>
</comment>
<dbReference type="EMBL" id="PKPP01008385">
    <property type="protein sequence ID" value="PWA50848.1"/>
    <property type="molecule type" value="Genomic_DNA"/>
</dbReference>
<dbReference type="FunFam" id="2.30.30.1040:FF:000001">
    <property type="entry name" value="Auxin response factor"/>
    <property type="match status" value="1"/>
</dbReference>
<dbReference type="PANTHER" id="PTHR31384:SF96">
    <property type="entry name" value="AUXIN RESPONSE FACTOR 1"/>
    <property type="match status" value="1"/>
</dbReference>
<organism evidence="10 11">
    <name type="scientific">Artemisia annua</name>
    <name type="common">Sweet wormwood</name>
    <dbReference type="NCBI Taxonomy" id="35608"/>
    <lineage>
        <taxon>Eukaryota</taxon>
        <taxon>Viridiplantae</taxon>
        <taxon>Streptophyta</taxon>
        <taxon>Embryophyta</taxon>
        <taxon>Tracheophyta</taxon>
        <taxon>Spermatophyta</taxon>
        <taxon>Magnoliopsida</taxon>
        <taxon>eudicotyledons</taxon>
        <taxon>Gunneridae</taxon>
        <taxon>Pentapetalae</taxon>
        <taxon>asterids</taxon>
        <taxon>campanulids</taxon>
        <taxon>Asterales</taxon>
        <taxon>Asteraceae</taxon>
        <taxon>Asteroideae</taxon>
        <taxon>Anthemideae</taxon>
        <taxon>Artemisiinae</taxon>
        <taxon>Artemisia</taxon>
    </lineage>
</organism>
<evidence type="ECO:0000313" key="10">
    <source>
        <dbReference type="EMBL" id="PWA50848.1"/>
    </source>
</evidence>
<evidence type="ECO:0000256" key="2">
    <source>
        <dbReference type="ARBA" id="ARBA00007853"/>
    </source>
</evidence>
<keyword evidence="5" id="KW-0804">Transcription</keyword>
<dbReference type="PANTHER" id="PTHR31384">
    <property type="entry name" value="AUXIN RESPONSE FACTOR 4-RELATED"/>
    <property type="match status" value="1"/>
</dbReference>
<dbReference type="OrthoDB" id="1928202at2759"/>
<evidence type="ECO:0000259" key="9">
    <source>
        <dbReference type="Pfam" id="PF06507"/>
    </source>
</evidence>
<evidence type="ECO:0000256" key="4">
    <source>
        <dbReference type="ARBA" id="ARBA00023125"/>
    </source>
</evidence>
<evidence type="ECO:0000256" key="5">
    <source>
        <dbReference type="ARBA" id="ARBA00023163"/>
    </source>
</evidence>
<dbReference type="AlphaFoldDB" id="A0A2U1LPC7"/>
<protein>
    <submittedName>
        <fullName evidence="10">Auxin response factor 1</fullName>
    </submittedName>
</protein>
<evidence type="ECO:0000256" key="6">
    <source>
        <dbReference type="ARBA" id="ARBA00023242"/>
    </source>
</evidence>
<keyword evidence="3" id="KW-0805">Transcription regulation</keyword>
<sequence>MAASEGCLLLVLAALINVFRGSKKEHYPKGFQPAFSSKAPYKQLSHECGGPHAHAYVPREGENVFYFPQGHSEQVEASNQQVPVILLAPKILCKVLNVKLWVENEQVYAQLTLMPHQDQSVVIPDLPLPEPPCCNVCSFCKAPTACDASAPGGLRKHTYLSVLATARHAVTAGTRFNVIYRPRATQSAFIISVNRYLKAQNPRPCVGMKFTMGFESERVPEERFGGKIVAVGDDASSTWPDSEWKSVKVQWDKPSTILPDKVSPWELELKPSQRFKWSCCLGLKRLCCCGKKVAH</sequence>
<keyword evidence="4" id="KW-0238">DNA-binding</keyword>
<evidence type="ECO:0000313" key="11">
    <source>
        <dbReference type="Proteomes" id="UP000245207"/>
    </source>
</evidence>
<dbReference type="GO" id="GO:0003677">
    <property type="term" value="F:DNA binding"/>
    <property type="evidence" value="ECO:0007669"/>
    <property type="project" value="UniProtKB-KW"/>
</dbReference>
<dbReference type="InterPro" id="IPR044835">
    <property type="entry name" value="ARF_plant"/>
</dbReference>
<proteinExistence type="inferred from homology"/>